<dbReference type="GO" id="GO:1901137">
    <property type="term" value="P:carbohydrate derivative biosynthetic process"/>
    <property type="evidence" value="ECO:0007669"/>
    <property type="project" value="UniProtKB-ARBA"/>
</dbReference>
<feature type="domain" description="Glycosyltransferase subfamily 4-like N-terminal" evidence="4">
    <location>
        <begin position="18"/>
        <end position="180"/>
    </location>
</feature>
<dbReference type="InterPro" id="IPR050194">
    <property type="entry name" value="Glycosyltransferase_grp1"/>
</dbReference>
<gene>
    <name evidence="5" type="ORF">EUA94_20390</name>
</gene>
<dbReference type="AlphaFoldDB" id="A0A4Q2SGQ0"/>
<name>A0A4Q2SGQ0_9ACTN</name>
<evidence type="ECO:0000256" key="1">
    <source>
        <dbReference type="ARBA" id="ARBA00022676"/>
    </source>
</evidence>
<dbReference type="InterPro" id="IPR028098">
    <property type="entry name" value="Glyco_trans_4-like_N"/>
</dbReference>
<accession>A0A4Q2SGQ0</accession>
<organism evidence="5 6">
    <name type="scientific">Nocardioides zhouii</name>
    <dbReference type="NCBI Taxonomy" id="1168729"/>
    <lineage>
        <taxon>Bacteria</taxon>
        <taxon>Bacillati</taxon>
        <taxon>Actinomycetota</taxon>
        <taxon>Actinomycetes</taxon>
        <taxon>Propionibacteriales</taxon>
        <taxon>Nocardioidaceae</taxon>
        <taxon>Nocardioides</taxon>
    </lineage>
</organism>
<proteinExistence type="predicted"/>
<evidence type="ECO:0000256" key="2">
    <source>
        <dbReference type="ARBA" id="ARBA00022679"/>
    </source>
</evidence>
<dbReference type="Pfam" id="PF00534">
    <property type="entry name" value="Glycos_transf_1"/>
    <property type="match status" value="1"/>
</dbReference>
<dbReference type="Proteomes" id="UP000291101">
    <property type="component" value="Unassembled WGS sequence"/>
</dbReference>
<dbReference type="OrthoDB" id="9801573at2"/>
<dbReference type="EMBL" id="SDWV01000030">
    <property type="protein sequence ID" value="RYC04422.1"/>
    <property type="molecule type" value="Genomic_DNA"/>
</dbReference>
<keyword evidence="6" id="KW-1185">Reference proteome</keyword>
<dbReference type="PANTHER" id="PTHR45947:SF3">
    <property type="entry name" value="SULFOQUINOVOSYL TRANSFERASE SQD2"/>
    <property type="match status" value="1"/>
</dbReference>
<dbReference type="SUPFAM" id="SSF53756">
    <property type="entry name" value="UDP-Glycosyltransferase/glycogen phosphorylase"/>
    <property type="match status" value="1"/>
</dbReference>
<dbReference type="GO" id="GO:0016757">
    <property type="term" value="F:glycosyltransferase activity"/>
    <property type="evidence" value="ECO:0007669"/>
    <property type="project" value="UniProtKB-KW"/>
</dbReference>
<keyword evidence="2 5" id="KW-0808">Transferase</keyword>
<evidence type="ECO:0000259" key="4">
    <source>
        <dbReference type="Pfam" id="PF13439"/>
    </source>
</evidence>
<protein>
    <submittedName>
        <fullName evidence="5">Glycosyltransferase family 4 protein</fullName>
    </submittedName>
</protein>
<evidence type="ECO:0000259" key="3">
    <source>
        <dbReference type="Pfam" id="PF00534"/>
    </source>
</evidence>
<keyword evidence="1" id="KW-0328">Glycosyltransferase</keyword>
<feature type="domain" description="Glycosyl transferase family 1" evidence="3">
    <location>
        <begin position="205"/>
        <end position="343"/>
    </location>
</feature>
<dbReference type="Gene3D" id="3.40.50.2000">
    <property type="entry name" value="Glycogen Phosphorylase B"/>
    <property type="match status" value="2"/>
</dbReference>
<evidence type="ECO:0000313" key="5">
    <source>
        <dbReference type="EMBL" id="RYC04422.1"/>
    </source>
</evidence>
<reference evidence="5 6" key="1">
    <citation type="submission" date="2019-01" db="EMBL/GenBank/DDBJ databases">
        <title>Novel species of Nocardioides.</title>
        <authorList>
            <person name="Liu Q."/>
            <person name="X Y.-H."/>
        </authorList>
    </citation>
    <scope>NUCLEOTIDE SEQUENCE [LARGE SCALE GENOMIC DNA]</scope>
    <source>
        <strain evidence="5 6">HLT2-9</strain>
    </source>
</reference>
<dbReference type="Pfam" id="PF13439">
    <property type="entry name" value="Glyco_transf_4"/>
    <property type="match status" value="1"/>
</dbReference>
<dbReference type="PANTHER" id="PTHR45947">
    <property type="entry name" value="SULFOQUINOVOSYL TRANSFERASE SQD2"/>
    <property type="match status" value="1"/>
</dbReference>
<dbReference type="RefSeq" id="WP_129428690.1">
    <property type="nucleotide sequence ID" value="NZ_SDWV01000030.1"/>
</dbReference>
<dbReference type="InterPro" id="IPR001296">
    <property type="entry name" value="Glyco_trans_1"/>
</dbReference>
<sequence length="378" mass="41100">MSNGPTVAIAHDYLTQRGGAERVVLSLMKAFPGAPVHTTLYDPEGTYPEFADADIRTSPLNRIGVLRRDHRLALPLLAPASSRMHIDADVVVASSSGWAHGFRTTGRTVVYCHNPARWLYQTDEYLGGPAWRSPLGPPVLALRPLLRRWDRRAADGVDVYLANSRVVQQRIEATYGRDAELLPPPHGMDASAPREPVPELADWDTGYALVVSRLLPYKNVDAVIEAVRGTGRRLVVVGHGPEEARLRATLPDHVRLLGGLGDAQLRSTYAGAGVLVAASHEDFGLAPLEAAAFGVPTIALRGGGFLETVVEGRTGLFFDRADAPSIAAALALSERHDWHSDTMRTRAEQFGESRFIDRIRSVALGDGQSERGMDRYAP</sequence>
<evidence type="ECO:0000313" key="6">
    <source>
        <dbReference type="Proteomes" id="UP000291101"/>
    </source>
</evidence>
<comment type="caution">
    <text evidence="5">The sequence shown here is derived from an EMBL/GenBank/DDBJ whole genome shotgun (WGS) entry which is preliminary data.</text>
</comment>